<dbReference type="InterPro" id="IPR050833">
    <property type="entry name" value="Poly_Biosynth_Transport"/>
</dbReference>
<evidence type="ECO:0000256" key="1">
    <source>
        <dbReference type="ARBA" id="ARBA00004651"/>
    </source>
</evidence>
<keyword evidence="3 7" id="KW-0812">Transmembrane</keyword>
<protein>
    <submittedName>
        <fullName evidence="8">Oligosaccharide flippase family protein</fullName>
    </submittedName>
</protein>
<gene>
    <name evidence="8" type="ORF">F8568_000190</name>
</gene>
<feature type="transmembrane region" description="Helical" evidence="7">
    <location>
        <begin position="432"/>
        <end position="452"/>
    </location>
</feature>
<dbReference type="InterPro" id="IPR002797">
    <property type="entry name" value="Polysacc_synth"/>
</dbReference>
<dbReference type="PANTHER" id="PTHR30250:SF11">
    <property type="entry name" value="O-ANTIGEN TRANSPORTER-RELATED"/>
    <property type="match status" value="1"/>
</dbReference>
<feature type="transmembrane region" description="Helical" evidence="7">
    <location>
        <begin position="244"/>
        <end position="266"/>
    </location>
</feature>
<evidence type="ECO:0000256" key="4">
    <source>
        <dbReference type="ARBA" id="ARBA00022989"/>
    </source>
</evidence>
<dbReference type="PANTHER" id="PTHR30250">
    <property type="entry name" value="PST FAMILY PREDICTED COLANIC ACID TRANSPORTER"/>
    <property type="match status" value="1"/>
</dbReference>
<feature type="transmembrane region" description="Helical" evidence="7">
    <location>
        <begin position="123"/>
        <end position="145"/>
    </location>
</feature>
<dbReference type="EMBL" id="WBMS02000001">
    <property type="protein sequence ID" value="MVZ98827.1"/>
    <property type="molecule type" value="Genomic_DNA"/>
</dbReference>
<feature type="transmembrane region" description="Helical" evidence="7">
    <location>
        <begin position="188"/>
        <end position="209"/>
    </location>
</feature>
<accession>A0A6I4LZ33</accession>
<proteinExistence type="predicted"/>
<comment type="caution">
    <text evidence="8">The sequence shown here is derived from an EMBL/GenBank/DDBJ whole genome shotgun (WGS) entry which is preliminary data.</text>
</comment>
<evidence type="ECO:0000256" key="5">
    <source>
        <dbReference type="ARBA" id="ARBA00023136"/>
    </source>
</evidence>
<keyword evidence="9" id="KW-1185">Reference proteome</keyword>
<evidence type="ECO:0000256" key="3">
    <source>
        <dbReference type="ARBA" id="ARBA00022692"/>
    </source>
</evidence>
<feature type="transmembrane region" description="Helical" evidence="7">
    <location>
        <begin position="221"/>
        <end position="238"/>
    </location>
</feature>
<feature type="compositionally biased region" description="Low complexity" evidence="6">
    <location>
        <begin position="489"/>
        <end position="516"/>
    </location>
</feature>
<feature type="region of interest" description="Disordered" evidence="6">
    <location>
        <begin position="489"/>
        <end position="523"/>
    </location>
</feature>
<feature type="transmembrane region" description="Helical" evidence="7">
    <location>
        <begin position="458"/>
        <end position="479"/>
    </location>
</feature>
<dbReference type="GO" id="GO:0005886">
    <property type="term" value="C:plasma membrane"/>
    <property type="evidence" value="ECO:0007669"/>
    <property type="project" value="UniProtKB-SubCell"/>
</dbReference>
<feature type="compositionally biased region" description="Polar residues" evidence="6">
    <location>
        <begin position="1"/>
        <end position="15"/>
    </location>
</feature>
<evidence type="ECO:0000256" key="6">
    <source>
        <dbReference type="SAM" id="MobiDB-lite"/>
    </source>
</evidence>
<feature type="transmembrane region" description="Helical" evidence="7">
    <location>
        <begin position="366"/>
        <end position="393"/>
    </location>
</feature>
<evidence type="ECO:0000256" key="2">
    <source>
        <dbReference type="ARBA" id="ARBA00022475"/>
    </source>
</evidence>
<keyword evidence="4 7" id="KW-1133">Transmembrane helix</keyword>
<dbReference type="Pfam" id="PF01943">
    <property type="entry name" value="Polysacc_synt"/>
    <property type="match status" value="1"/>
</dbReference>
<feature type="compositionally biased region" description="Basic and acidic residues" evidence="6">
    <location>
        <begin position="20"/>
        <end position="37"/>
    </location>
</feature>
<evidence type="ECO:0000256" key="7">
    <source>
        <dbReference type="SAM" id="Phobius"/>
    </source>
</evidence>
<feature type="transmembrane region" description="Helical" evidence="7">
    <location>
        <begin position="81"/>
        <end position="111"/>
    </location>
</feature>
<organism evidence="8 9">
    <name type="scientific">Actinomadura physcomitrii</name>
    <dbReference type="NCBI Taxonomy" id="2650748"/>
    <lineage>
        <taxon>Bacteria</taxon>
        <taxon>Bacillati</taxon>
        <taxon>Actinomycetota</taxon>
        <taxon>Actinomycetes</taxon>
        <taxon>Streptosporangiales</taxon>
        <taxon>Thermomonosporaceae</taxon>
        <taxon>Actinomadura</taxon>
    </lineage>
</organism>
<dbReference type="AlphaFoldDB" id="A0A6I4LZ33"/>
<feature type="transmembrane region" description="Helical" evidence="7">
    <location>
        <begin position="157"/>
        <end position="176"/>
    </location>
</feature>
<feature type="region of interest" description="Disordered" evidence="6">
    <location>
        <begin position="1"/>
        <end position="70"/>
    </location>
</feature>
<evidence type="ECO:0000313" key="9">
    <source>
        <dbReference type="Proteomes" id="UP000462055"/>
    </source>
</evidence>
<feature type="transmembrane region" description="Helical" evidence="7">
    <location>
        <begin position="405"/>
        <end position="425"/>
    </location>
</feature>
<keyword evidence="5 7" id="KW-0472">Membrane</keyword>
<evidence type="ECO:0000313" key="8">
    <source>
        <dbReference type="EMBL" id="MVZ98827.1"/>
    </source>
</evidence>
<reference evidence="8" key="1">
    <citation type="submission" date="2019-12" db="EMBL/GenBank/DDBJ databases">
        <title>Actinomadura physcomitrii sp. nov., a novel actinomycete isolated from moss [Physcomitrium sphaericum (Ludw) Fuernr].</title>
        <authorList>
            <person name="Zhuang X."/>
        </authorList>
    </citation>
    <scope>NUCLEOTIDE SEQUENCE [LARGE SCALE GENOMIC DNA]</scope>
    <source>
        <strain evidence="8">LD22</strain>
    </source>
</reference>
<comment type="subcellular location">
    <subcellularLocation>
        <location evidence="1">Cell membrane</location>
        <topology evidence="1">Multi-pass membrane protein</topology>
    </subcellularLocation>
</comment>
<name>A0A6I4LZ33_9ACTN</name>
<sequence>MTDTNAVDPQPQASALSDPGRCDRDAKPGSSLREPDRAASPQASRSDAAIAAPPAEGGPPGPDAKGDAVDTADAGRLRRRLLALVAGNMAGRIGALASLGIATILVARIGGPKLVGAFTLVRILPGLLCQLSSAGLPGAAPYFLARDSYDQSRVRPTLAWLTVIGAVLGGVGWLALSPLAYLVFFKSFGIWITIAAAAPSFTQGFVSVGKGLLQGTDDQPGASLAIAVEEFVFVPIYLVLLTGWYGPGALITGLVLADVAAAAWIARRLATRGFFRGWGRPDRRLGRTIAGYGVRGYVGQLIDLLQLRFDMALLGALAGPKVLGVYTVASKFAELVQLPGLAVNYVLYPDFAKEDRAKATRRTARLIVPALGVSVVAAVPLALIAGTALPWIFGDVFDDAVAPTYIRLAGVVTFGVTGLIMAYLYGVGRPGAASTGQGIGLVVVVVLGAILIPRHGAVGAAIATSVSFVATTAALLAWFQHVRKTAVREPAAGPEAGPGAELASEAPGAGLAAADDPAPHSKG</sequence>
<keyword evidence="2" id="KW-1003">Cell membrane</keyword>
<dbReference type="Proteomes" id="UP000462055">
    <property type="component" value="Unassembled WGS sequence"/>
</dbReference>